<keyword evidence="1" id="KW-0472">Membrane</keyword>
<proteinExistence type="predicted"/>
<dbReference type="Pfam" id="PF07811">
    <property type="entry name" value="TadE"/>
    <property type="match status" value="1"/>
</dbReference>
<organism evidence="3 4">
    <name type="scientific">Bradyrhizobium macuxiense</name>
    <dbReference type="NCBI Taxonomy" id="1755647"/>
    <lineage>
        <taxon>Bacteria</taxon>
        <taxon>Pseudomonadati</taxon>
        <taxon>Pseudomonadota</taxon>
        <taxon>Alphaproteobacteria</taxon>
        <taxon>Hyphomicrobiales</taxon>
        <taxon>Nitrobacteraceae</taxon>
        <taxon>Bradyrhizobium</taxon>
    </lineage>
</organism>
<sequence>MRQISRITLCLYRFAGDGRGLAAVEFAMVLPVMLVMFFGTVEFSSGVAVDRKVTLIARTLSDLTSQSSSVADSDLTNFFSASIGIMTPYDPSLTKGTLSEIYVDGSKNARIQWSKSGVIASGSTQATLTSSTRNPGDTVTPIVPPALLIPFTYLILSEVSYNYKPTVGYVMAKGGINLSDVAYTRPRQSTCVYYPPPSSGTSQNCPTT</sequence>
<gene>
    <name evidence="3" type="ORF">AS156_01905</name>
</gene>
<protein>
    <submittedName>
        <fullName evidence="3">Pilus assembly protein TadG</fullName>
    </submittedName>
</protein>
<keyword evidence="1" id="KW-1133">Transmembrane helix</keyword>
<evidence type="ECO:0000313" key="3">
    <source>
        <dbReference type="EMBL" id="KWV44791.1"/>
    </source>
</evidence>
<reference evidence="3 4" key="1">
    <citation type="submission" date="2015-11" db="EMBL/GenBank/DDBJ databases">
        <title>Draft Genome Sequence of the Strain BR 10303 (Bradyrhizobium sp.) isolated from nodules of Centrolobium paraense.</title>
        <authorList>
            <person name="Zelli J.E."/>
            <person name="Simoes-Araujo J.L."/>
            <person name="Barauna A.C."/>
            <person name="Silva K."/>
        </authorList>
    </citation>
    <scope>NUCLEOTIDE SEQUENCE [LARGE SCALE GENOMIC DNA]</scope>
    <source>
        <strain evidence="3 4">BR 10303</strain>
    </source>
</reference>
<dbReference type="AlphaFoldDB" id="A0A109J9F1"/>
<feature type="domain" description="TadE-like" evidence="2">
    <location>
        <begin position="20"/>
        <end position="57"/>
    </location>
</feature>
<accession>A0A109J9F1</accession>
<keyword evidence="4" id="KW-1185">Reference proteome</keyword>
<dbReference type="Proteomes" id="UP000057737">
    <property type="component" value="Unassembled WGS sequence"/>
</dbReference>
<evidence type="ECO:0000313" key="4">
    <source>
        <dbReference type="Proteomes" id="UP000057737"/>
    </source>
</evidence>
<dbReference type="EMBL" id="LNCU01000127">
    <property type="protein sequence ID" value="KWV44791.1"/>
    <property type="molecule type" value="Genomic_DNA"/>
</dbReference>
<evidence type="ECO:0000256" key="1">
    <source>
        <dbReference type="SAM" id="Phobius"/>
    </source>
</evidence>
<dbReference type="OrthoDB" id="7189296at2"/>
<feature type="transmembrane region" description="Helical" evidence="1">
    <location>
        <begin position="21"/>
        <end position="41"/>
    </location>
</feature>
<dbReference type="RefSeq" id="WP_136626642.1">
    <property type="nucleotide sequence ID" value="NZ_LNCU01000127.1"/>
</dbReference>
<comment type="caution">
    <text evidence="3">The sequence shown here is derived from an EMBL/GenBank/DDBJ whole genome shotgun (WGS) entry which is preliminary data.</text>
</comment>
<name>A0A109J9F1_9BRAD</name>
<keyword evidence="1" id="KW-0812">Transmembrane</keyword>
<dbReference type="InterPro" id="IPR012495">
    <property type="entry name" value="TadE-like_dom"/>
</dbReference>
<evidence type="ECO:0000259" key="2">
    <source>
        <dbReference type="Pfam" id="PF07811"/>
    </source>
</evidence>